<dbReference type="RefSeq" id="XP_034110274.1">
    <property type="nucleotide sequence ID" value="XM_034254383.2"/>
</dbReference>
<gene>
    <name evidence="3" type="primary">LOC117571906</name>
</gene>
<dbReference type="OrthoDB" id="7764597at2759"/>
<sequence>MWIQLLKLHCTLLVGLLFGSGKAAGLLDASLAVIEAGGVAARQQEQMAAKAVLDMVPASARGSFLLYQLAKAINSGNYPWLEPQRQFLGLELQEQEQELIVEQQVDVVDSSWMAAMANEFQYVPVYENFPLDLQSWLMDSYSLDAIDVYDGWMRSTRRSGVGGQEICNAAGQCFEVAQIVDACCPF</sequence>
<feature type="signal peptide" evidence="1">
    <location>
        <begin position="1"/>
        <end position="23"/>
    </location>
</feature>
<protein>
    <submittedName>
        <fullName evidence="3">Uncharacterized protein LOC117571906</fullName>
    </submittedName>
</protein>
<feature type="chain" id="PRO_5027761858" evidence="1">
    <location>
        <begin position="24"/>
        <end position="186"/>
    </location>
</feature>
<dbReference type="AlphaFoldDB" id="A0A6P8XCB4"/>
<accession>A0A6P8XCB4</accession>
<keyword evidence="1" id="KW-0732">Signal</keyword>
<keyword evidence="2" id="KW-1185">Reference proteome</keyword>
<name>A0A6P8XCB4_DROAB</name>
<evidence type="ECO:0000256" key="1">
    <source>
        <dbReference type="SAM" id="SignalP"/>
    </source>
</evidence>
<reference evidence="3" key="1">
    <citation type="submission" date="2025-08" db="UniProtKB">
        <authorList>
            <consortium name="RefSeq"/>
        </authorList>
    </citation>
    <scope>IDENTIFICATION</scope>
    <source>
        <strain evidence="3">15112-1751.03</strain>
        <tissue evidence="3">Whole Adult</tissue>
    </source>
</reference>
<proteinExistence type="predicted"/>
<evidence type="ECO:0000313" key="3">
    <source>
        <dbReference type="RefSeq" id="XP_034110274.1"/>
    </source>
</evidence>
<dbReference type="Proteomes" id="UP000515160">
    <property type="component" value="Chromosome 3"/>
</dbReference>
<evidence type="ECO:0000313" key="2">
    <source>
        <dbReference type="Proteomes" id="UP000515160"/>
    </source>
</evidence>
<dbReference type="GeneID" id="117571906"/>
<organism evidence="2 3">
    <name type="scientific">Drosophila albomicans</name>
    <name type="common">Fruit fly</name>
    <dbReference type="NCBI Taxonomy" id="7291"/>
    <lineage>
        <taxon>Eukaryota</taxon>
        <taxon>Metazoa</taxon>
        <taxon>Ecdysozoa</taxon>
        <taxon>Arthropoda</taxon>
        <taxon>Hexapoda</taxon>
        <taxon>Insecta</taxon>
        <taxon>Pterygota</taxon>
        <taxon>Neoptera</taxon>
        <taxon>Endopterygota</taxon>
        <taxon>Diptera</taxon>
        <taxon>Brachycera</taxon>
        <taxon>Muscomorpha</taxon>
        <taxon>Ephydroidea</taxon>
        <taxon>Drosophilidae</taxon>
        <taxon>Drosophila</taxon>
    </lineage>
</organism>